<comment type="domain">
    <text evidence="8">The N-terminal region contains the highly conserved SGGXDS motif, predicted to be a P-loop motif involved in ATP binding.</text>
</comment>
<evidence type="ECO:0000256" key="1">
    <source>
        <dbReference type="ARBA" id="ARBA00004496"/>
    </source>
</evidence>
<dbReference type="GO" id="GO:0005524">
    <property type="term" value="F:ATP binding"/>
    <property type="evidence" value="ECO:0007669"/>
    <property type="project" value="UniProtKB-UniRule"/>
</dbReference>
<evidence type="ECO:0000256" key="3">
    <source>
        <dbReference type="ARBA" id="ARBA00022598"/>
    </source>
</evidence>
<comment type="subcellular location">
    <subcellularLocation>
        <location evidence="1 8">Cytoplasm</location>
    </subcellularLocation>
</comment>
<keyword evidence="6 8" id="KW-0067">ATP-binding</keyword>
<evidence type="ECO:0000256" key="6">
    <source>
        <dbReference type="ARBA" id="ARBA00022840"/>
    </source>
</evidence>
<evidence type="ECO:0000313" key="11">
    <source>
        <dbReference type="Proteomes" id="UP000824132"/>
    </source>
</evidence>
<evidence type="ECO:0000256" key="4">
    <source>
        <dbReference type="ARBA" id="ARBA00022694"/>
    </source>
</evidence>
<keyword evidence="2 8" id="KW-0963">Cytoplasm</keyword>
<gene>
    <name evidence="8 10" type="primary">tilS</name>
    <name evidence="10" type="ORF">H9727_03600</name>
</gene>
<reference evidence="10" key="1">
    <citation type="journal article" date="2021" name="PeerJ">
        <title>Extensive microbial diversity within the chicken gut microbiome revealed by metagenomics and culture.</title>
        <authorList>
            <person name="Gilroy R."/>
            <person name="Ravi A."/>
            <person name="Getino M."/>
            <person name="Pursley I."/>
            <person name="Horton D.L."/>
            <person name="Alikhan N.F."/>
            <person name="Baker D."/>
            <person name="Gharbi K."/>
            <person name="Hall N."/>
            <person name="Watson M."/>
            <person name="Adriaenssens E.M."/>
            <person name="Foster-Nyarko E."/>
            <person name="Jarju S."/>
            <person name="Secka A."/>
            <person name="Antonio M."/>
            <person name="Oren A."/>
            <person name="Chaudhuri R.R."/>
            <person name="La Ragione R."/>
            <person name="Hildebrand F."/>
            <person name="Pallen M.J."/>
        </authorList>
    </citation>
    <scope>NUCLEOTIDE SEQUENCE</scope>
    <source>
        <strain evidence="10">CHK187-5294</strain>
    </source>
</reference>
<dbReference type="EMBL" id="DXCL01000021">
    <property type="protein sequence ID" value="HIZ03349.1"/>
    <property type="molecule type" value="Genomic_DNA"/>
</dbReference>
<comment type="function">
    <text evidence="8">Ligates lysine onto the cytidine present at position 34 of the AUA codon-specific tRNA(Ile) that contains the anticodon CAU, in an ATP-dependent manner. Cytidine is converted to lysidine, thus changing the amino acid specificity of the tRNA from methionine to isoleucine.</text>
</comment>
<proteinExistence type="inferred from homology"/>
<dbReference type="InterPro" id="IPR012094">
    <property type="entry name" value="tRNA_Ile_lys_synt"/>
</dbReference>
<dbReference type="PANTHER" id="PTHR43033:SF1">
    <property type="entry name" value="TRNA(ILE)-LYSIDINE SYNTHASE-RELATED"/>
    <property type="match status" value="1"/>
</dbReference>
<feature type="binding site" evidence="8">
    <location>
        <begin position="19"/>
        <end position="24"/>
    </location>
    <ligand>
        <name>ATP</name>
        <dbReference type="ChEBI" id="CHEBI:30616"/>
    </ligand>
</feature>
<organism evidence="10 11">
    <name type="scientific">Candidatus Borkfalkia avistercoris</name>
    <dbReference type="NCBI Taxonomy" id="2838504"/>
    <lineage>
        <taxon>Bacteria</taxon>
        <taxon>Bacillati</taxon>
        <taxon>Bacillota</taxon>
        <taxon>Clostridia</taxon>
        <taxon>Christensenellales</taxon>
        <taxon>Christensenellaceae</taxon>
        <taxon>Candidatus Borkfalkia</taxon>
    </lineage>
</organism>
<dbReference type="PANTHER" id="PTHR43033">
    <property type="entry name" value="TRNA(ILE)-LYSIDINE SYNTHASE-RELATED"/>
    <property type="match status" value="1"/>
</dbReference>
<dbReference type="Gene3D" id="3.40.50.620">
    <property type="entry name" value="HUPs"/>
    <property type="match status" value="1"/>
</dbReference>
<reference evidence="10" key="2">
    <citation type="submission" date="2021-04" db="EMBL/GenBank/DDBJ databases">
        <authorList>
            <person name="Gilroy R."/>
        </authorList>
    </citation>
    <scope>NUCLEOTIDE SEQUENCE</scope>
    <source>
        <strain evidence="10">CHK187-5294</strain>
    </source>
</reference>
<accession>A0A9D2IE43</accession>
<keyword evidence="4 8" id="KW-0819">tRNA processing</keyword>
<dbReference type="Proteomes" id="UP000824132">
    <property type="component" value="Unassembled WGS sequence"/>
</dbReference>
<dbReference type="SUPFAM" id="SSF52402">
    <property type="entry name" value="Adenine nucleotide alpha hydrolases-like"/>
    <property type="match status" value="1"/>
</dbReference>
<evidence type="ECO:0000256" key="7">
    <source>
        <dbReference type="ARBA" id="ARBA00048539"/>
    </source>
</evidence>
<evidence type="ECO:0000256" key="5">
    <source>
        <dbReference type="ARBA" id="ARBA00022741"/>
    </source>
</evidence>
<sequence length="446" mass="49250">MLNVDLSPYAGKRVCVALSGGADSVALFFLFADNAEKLHISLSAVNVEHGIRGEESEEDTAFVKNLCERAGVPLFAYAANIPALARANGRGVEEEARAFRKEVFANLIKEGKADFVATAHHAGDNAESVLFNLFRGASLTGAGGIRAFVPVEGDRGIVRPLLSCTKEEICAFLAGRGEAWREDRSNADIAYTRNYLRREVLVPAKERFADCEKNLYAFSRMAREDDDFLYSLTEKYVREGREYVIEPGAPPPVLRRCCVRAFRRFGIEKDYTLAHIGAVCRLFRQESGAEADLPKGVKAVNDYGRVAVYKPEPPPAYCYPFGEGVFDCGRYILRIAKETAPAPFGRTSKRLYFDGGGLPQNAVIRPRAEGDVFKKFGGGSKKLKEFFIDEKIPARDRDFYPLVAAGKEIFAVCGLEISDKVRVTGRSGAVFSVTLCERGEERCIKT</sequence>
<dbReference type="GO" id="GO:0005737">
    <property type="term" value="C:cytoplasm"/>
    <property type="evidence" value="ECO:0007669"/>
    <property type="project" value="UniProtKB-SubCell"/>
</dbReference>
<name>A0A9D2IE43_9FIRM</name>
<comment type="similarity">
    <text evidence="8">Belongs to the tRNA(Ile)-lysidine synthase family.</text>
</comment>
<dbReference type="InterPro" id="IPR012795">
    <property type="entry name" value="tRNA_Ile_lys_synt_N"/>
</dbReference>
<dbReference type="InterPro" id="IPR012796">
    <property type="entry name" value="Lysidine-tRNA-synth_C"/>
</dbReference>
<dbReference type="GO" id="GO:0032267">
    <property type="term" value="F:tRNA(Ile)-lysidine synthase activity"/>
    <property type="evidence" value="ECO:0007669"/>
    <property type="project" value="UniProtKB-EC"/>
</dbReference>
<dbReference type="InterPro" id="IPR011063">
    <property type="entry name" value="TilS/TtcA_N"/>
</dbReference>
<evidence type="ECO:0000259" key="9">
    <source>
        <dbReference type="SMART" id="SM00977"/>
    </source>
</evidence>
<comment type="caution">
    <text evidence="10">The sequence shown here is derived from an EMBL/GenBank/DDBJ whole genome shotgun (WGS) entry which is preliminary data.</text>
</comment>
<dbReference type="NCBIfam" id="TIGR02432">
    <property type="entry name" value="lysidine_TilS_N"/>
    <property type="match status" value="1"/>
</dbReference>
<dbReference type="CDD" id="cd01992">
    <property type="entry name" value="TilS_N"/>
    <property type="match status" value="1"/>
</dbReference>
<comment type="catalytic activity">
    <reaction evidence="7 8">
        <text>cytidine(34) in tRNA(Ile2) + L-lysine + ATP = lysidine(34) in tRNA(Ile2) + AMP + diphosphate + H(+)</text>
        <dbReference type="Rhea" id="RHEA:43744"/>
        <dbReference type="Rhea" id="RHEA-COMP:10625"/>
        <dbReference type="Rhea" id="RHEA-COMP:10670"/>
        <dbReference type="ChEBI" id="CHEBI:15378"/>
        <dbReference type="ChEBI" id="CHEBI:30616"/>
        <dbReference type="ChEBI" id="CHEBI:32551"/>
        <dbReference type="ChEBI" id="CHEBI:33019"/>
        <dbReference type="ChEBI" id="CHEBI:82748"/>
        <dbReference type="ChEBI" id="CHEBI:83665"/>
        <dbReference type="ChEBI" id="CHEBI:456215"/>
        <dbReference type="EC" id="6.3.4.19"/>
    </reaction>
</comment>
<evidence type="ECO:0000256" key="8">
    <source>
        <dbReference type="HAMAP-Rule" id="MF_01161"/>
    </source>
</evidence>
<dbReference type="GO" id="GO:0006400">
    <property type="term" value="P:tRNA modification"/>
    <property type="evidence" value="ECO:0007669"/>
    <property type="project" value="UniProtKB-UniRule"/>
</dbReference>
<protein>
    <recommendedName>
        <fullName evidence="8">tRNA(Ile)-lysidine synthase</fullName>
        <ecNumber evidence="8">6.3.4.19</ecNumber>
    </recommendedName>
    <alternativeName>
        <fullName evidence="8">tRNA(Ile)-2-lysyl-cytidine synthase</fullName>
    </alternativeName>
    <alternativeName>
        <fullName evidence="8">tRNA(Ile)-lysidine synthetase</fullName>
    </alternativeName>
</protein>
<dbReference type="SUPFAM" id="SSF82829">
    <property type="entry name" value="MesJ substrate recognition domain-like"/>
    <property type="match status" value="1"/>
</dbReference>
<dbReference type="HAMAP" id="MF_01161">
    <property type="entry name" value="tRNA_Ile_lys_synt"/>
    <property type="match status" value="1"/>
</dbReference>
<keyword evidence="3 8" id="KW-0436">Ligase</keyword>
<dbReference type="NCBIfam" id="TIGR02433">
    <property type="entry name" value="lysidine_TilS_C"/>
    <property type="match status" value="1"/>
</dbReference>
<evidence type="ECO:0000313" key="10">
    <source>
        <dbReference type="EMBL" id="HIZ03349.1"/>
    </source>
</evidence>
<dbReference type="Pfam" id="PF01171">
    <property type="entry name" value="ATP_bind_3"/>
    <property type="match status" value="1"/>
</dbReference>
<feature type="domain" description="Lysidine-tRNA(Ile) synthetase C-terminal" evidence="9">
    <location>
        <begin position="362"/>
        <end position="433"/>
    </location>
</feature>
<dbReference type="SUPFAM" id="SSF56037">
    <property type="entry name" value="PheT/TilS domain"/>
    <property type="match status" value="1"/>
</dbReference>
<dbReference type="SMART" id="SM00977">
    <property type="entry name" value="TilS_C"/>
    <property type="match status" value="1"/>
</dbReference>
<dbReference type="EC" id="6.3.4.19" evidence="8"/>
<dbReference type="Pfam" id="PF11734">
    <property type="entry name" value="TilS_C"/>
    <property type="match status" value="1"/>
</dbReference>
<dbReference type="AlphaFoldDB" id="A0A9D2IE43"/>
<keyword evidence="5 8" id="KW-0547">Nucleotide-binding</keyword>
<dbReference type="InterPro" id="IPR014729">
    <property type="entry name" value="Rossmann-like_a/b/a_fold"/>
</dbReference>
<evidence type="ECO:0000256" key="2">
    <source>
        <dbReference type="ARBA" id="ARBA00022490"/>
    </source>
</evidence>